<evidence type="ECO:0000256" key="13">
    <source>
        <dbReference type="ARBA" id="ARBA00049220"/>
    </source>
</evidence>
<dbReference type="Proteomes" id="UP000678317">
    <property type="component" value="Unassembled WGS sequence"/>
</dbReference>
<dbReference type="EMBL" id="JAGFBM010000010">
    <property type="protein sequence ID" value="MBO3086428.1"/>
    <property type="molecule type" value="Genomic_DNA"/>
</dbReference>
<proteinExistence type="inferred from homology"/>
<evidence type="ECO:0000256" key="2">
    <source>
        <dbReference type="ARBA" id="ARBA00004170"/>
    </source>
</evidence>
<comment type="catalytic activity">
    <reaction evidence="13 15">
        <text>a quinone + succinate = fumarate + a quinol</text>
        <dbReference type="Rhea" id="RHEA:40523"/>
        <dbReference type="ChEBI" id="CHEBI:24646"/>
        <dbReference type="ChEBI" id="CHEBI:29806"/>
        <dbReference type="ChEBI" id="CHEBI:30031"/>
        <dbReference type="ChEBI" id="CHEBI:132124"/>
        <dbReference type="EC" id="1.3.5.1"/>
    </reaction>
</comment>
<gene>
    <name evidence="18" type="ORF">J4035_17425</name>
</gene>
<evidence type="ECO:0000256" key="6">
    <source>
        <dbReference type="ARBA" id="ARBA00019965"/>
    </source>
</evidence>
<keyword evidence="19" id="KW-1185">Reference proteome</keyword>
<dbReference type="Pfam" id="PF00890">
    <property type="entry name" value="FAD_binding_2"/>
    <property type="match status" value="1"/>
</dbReference>
<dbReference type="PIRSF" id="PIRSF000171">
    <property type="entry name" value="SDHA_APRA_LASPO"/>
    <property type="match status" value="1"/>
</dbReference>
<evidence type="ECO:0000256" key="12">
    <source>
        <dbReference type="ARBA" id="ARBA00023136"/>
    </source>
</evidence>
<evidence type="ECO:0000256" key="15">
    <source>
        <dbReference type="RuleBase" id="RU362051"/>
    </source>
</evidence>
<keyword evidence="15" id="KW-0816">Tricarboxylic acid cycle</keyword>
<dbReference type="InterPro" id="IPR036188">
    <property type="entry name" value="FAD/NAD-bd_sf"/>
</dbReference>
<dbReference type="SUPFAM" id="SSF51905">
    <property type="entry name" value="FAD/NAD(P)-binding domain"/>
    <property type="match status" value="1"/>
</dbReference>
<dbReference type="InterPro" id="IPR014006">
    <property type="entry name" value="Succ_Dhase_FrdA_Gneg"/>
</dbReference>
<comment type="caution">
    <text evidence="18">The sequence shown here is derived from an EMBL/GenBank/DDBJ whole genome shotgun (WGS) entry which is preliminary data.</text>
</comment>
<comment type="subcellular location">
    <subcellularLocation>
        <location evidence="2">Membrane</location>
        <topology evidence="2">Peripheral membrane protein</topology>
    </subcellularLocation>
</comment>
<dbReference type="NCBIfam" id="TIGR01812">
    <property type="entry name" value="sdhA_frdA_Gneg"/>
    <property type="match status" value="1"/>
</dbReference>
<dbReference type="RefSeq" id="WP_208290453.1">
    <property type="nucleotide sequence ID" value="NZ_CP074404.1"/>
</dbReference>
<dbReference type="InterPro" id="IPR030664">
    <property type="entry name" value="SdhA/FrdA/AprA"/>
</dbReference>
<evidence type="ECO:0000256" key="1">
    <source>
        <dbReference type="ARBA" id="ARBA00001974"/>
    </source>
</evidence>
<evidence type="ECO:0000256" key="14">
    <source>
        <dbReference type="NCBIfam" id="TIGR01816"/>
    </source>
</evidence>
<keyword evidence="10 15" id="KW-0249">Electron transport</keyword>
<evidence type="ECO:0000256" key="3">
    <source>
        <dbReference type="ARBA" id="ARBA00004894"/>
    </source>
</evidence>
<keyword evidence="12 15" id="KW-0472">Membrane</keyword>
<evidence type="ECO:0000256" key="7">
    <source>
        <dbReference type="ARBA" id="ARBA00022448"/>
    </source>
</evidence>
<evidence type="ECO:0000256" key="11">
    <source>
        <dbReference type="ARBA" id="ARBA00023002"/>
    </source>
</evidence>
<evidence type="ECO:0000256" key="4">
    <source>
        <dbReference type="ARBA" id="ARBA00008040"/>
    </source>
</evidence>
<feature type="domain" description="FAD-dependent oxidoreductase 2 FAD-binding" evidence="16">
    <location>
        <begin position="7"/>
        <end position="408"/>
    </location>
</feature>
<comment type="similarity">
    <text evidence="4 15">Belongs to the FAD-dependent oxidoreductase 2 family. FRD/SDH subfamily.</text>
</comment>
<accession>A0ABS3SL22</accession>
<dbReference type="InterPro" id="IPR037099">
    <property type="entry name" value="Fum_R/Succ_DH_flav-like_C_sf"/>
</dbReference>
<dbReference type="GO" id="GO:0016491">
    <property type="term" value="F:oxidoreductase activity"/>
    <property type="evidence" value="ECO:0007669"/>
    <property type="project" value="UniProtKB-KW"/>
</dbReference>
<dbReference type="EC" id="1.3.5.1" evidence="5 15"/>
<name>A0ABS3SL22_9CELL</name>
<dbReference type="InterPro" id="IPR015939">
    <property type="entry name" value="Fum_Rdtase/Succ_DH_flav-like_C"/>
</dbReference>
<dbReference type="SUPFAM" id="SSF46977">
    <property type="entry name" value="Succinate dehydrogenase/fumarate reductase flavoprotein C-terminal domain"/>
    <property type="match status" value="1"/>
</dbReference>
<dbReference type="InterPro" id="IPR027477">
    <property type="entry name" value="Succ_DH/fumarate_Rdtase_cat_sf"/>
</dbReference>
<keyword evidence="9 15" id="KW-0274">FAD</keyword>
<evidence type="ECO:0000256" key="9">
    <source>
        <dbReference type="ARBA" id="ARBA00022827"/>
    </source>
</evidence>
<dbReference type="InterPro" id="IPR011281">
    <property type="entry name" value="Succ_DH_flav_su_fwd"/>
</dbReference>
<reference evidence="18 19" key="1">
    <citation type="submission" date="2021-03" db="EMBL/GenBank/DDBJ databases">
        <title>novel species in genus Cellulomonas.</title>
        <authorList>
            <person name="Zhang G."/>
        </authorList>
    </citation>
    <scope>NUCLEOTIDE SEQUENCE [LARGE SCALE GENOMIC DNA]</scope>
    <source>
        <strain evidence="19">zg-ZUI188</strain>
    </source>
</reference>
<dbReference type="Pfam" id="PF02910">
    <property type="entry name" value="Succ_DH_flav_C"/>
    <property type="match status" value="1"/>
</dbReference>
<evidence type="ECO:0000313" key="19">
    <source>
        <dbReference type="Proteomes" id="UP000678317"/>
    </source>
</evidence>
<dbReference type="PROSITE" id="PS00504">
    <property type="entry name" value="FRD_SDH_FAD_BINDING"/>
    <property type="match status" value="1"/>
</dbReference>
<evidence type="ECO:0000313" key="18">
    <source>
        <dbReference type="EMBL" id="MBO3086428.1"/>
    </source>
</evidence>
<comment type="cofactor">
    <cofactor evidence="1 15">
        <name>FAD</name>
        <dbReference type="ChEBI" id="CHEBI:57692"/>
    </cofactor>
</comment>
<comment type="pathway">
    <text evidence="3 15">Carbohydrate metabolism; tricarboxylic acid cycle; fumarate from succinate (bacterial route): step 1/1.</text>
</comment>
<keyword evidence="8 15" id="KW-0285">Flavoprotein</keyword>
<organism evidence="18 19">
    <name type="scientific">Cellulomonas fengjieae</name>
    <dbReference type="NCBI Taxonomy" id="2819978"/>
    <lineage>
        <taxon>Bacteria</taxon>
        <taxon>Bacillati</taxon>
        <taxon>Actinomycetota</taxon>
        <taxon>Actinomycetes</taxon>
        <taxon>Micrococcales</taxon>
        <taxon>Cellulomonadaceae</taxon>
        <taxon>Cellulomonas</taxon>
    </lineage>
</organism>
<feature type="domain" description="Fumarate reductase/succinate dehydrogenase flavoprotein-like C-terminal" evidence="17">
    <location>
        <begin position="462"/>
        <end position="616"/>
    </location>
</feature>
<keyword evidence="7 15" id="KW-0813">Transport</keyword>
<evidence type="ECO:0000259" key="17">
    <source>
        <dbReference type="Pfam" id="PF02910"/>
    </source>
</evidence>
<dbReference type="InterPro" id="IPR003953">
    <property type="entry name" value="FAD-dep_OxRdtase_2_FAD-bd"/>
</dbReference>
<dbReference type="PANTHER" id="PTHR11632:SF51">
    <property type="entry name" value="SUCCINATE DEHYDROGENASE [UBIQUINONE] FLAVOPROTEIN SUBUNIT, MITOCHONDRIAL"/>
    <property type="match status" value="1"/>
</dbReference>
<evidence type="ECO:0000256" key="5">
    <source>
        <dbReference type="ARBA" id="ARBA00012792"/>
    </source>
</evidence>
<evidence type="ECO:0000259" key="16">
    <source>
        <dbReference type="Pfam" id="PF00890"/>
    </source>
</evidence>
<dbReference type="Gene3D" id="3.90.700.10">
    <property type="entry name" value="Succinate dehydrogenase/fumarate reductase flavoprotein, catalytic domain"/>
    <property type="match status" value="1"/>
</dbReference>
<evidence type="ECO:0000256" key="10">
    <source>
        <dbReference type="ARBA" id="ARBA00022982"/>
    </source>
</evidence>
<dbReference type="PANTHER" id="PTHR11632">
    <property type="entry name" value="SUCCINATE DEHYDROGENASE 2 FLAVOPROTEIN SUBUNIT"/>
    <property type="match status" value="1"/>
</dbReference>
<dbReference type="Gene3D" id="3.50.50.60">
    <property type="entry name" value="FAD/NAD(P)-binding domain"/>
    <property type="match status" value="1"/>
</dbReference>
<protein>
    <recommendedName>
        <fullName evidence="6 14">Succinate dehydrogenase flavoprotein subunit</fullName>
        <ecNumber evidence="5 15">1.3.5.1</ecNumber>
    </recommendedName>
</protein>
<dbReference type="InterPro" id="IPR003952">
    <property type="entry name" value="FRD_SDH_FAD_BS"/>
</dbReference>
<dbReference type="SUPFAM" id="SSF56425">
    <property type="entry name" value="Succinate dehydrogenase/fumarate reductase flavoprotein, catalytic domain"/>
    <property type="match status" value="1"/>
</dbReference>
<dbReference type="NCBIfam" id="TIGR01816">
    <property type="entry name" value="sdhA_forward"/>
    <property type="match status" value="1"/>
</dbReference>
<sequence>MQTHQYDVVIVGAGGAGMRAALESSTRVRTAVISKLFPTRSHTGAAQGGMCAALANVEEDNWEWHTFDTVKGGDYLVDQDAAEVMAKEAIDAVLDLEKMGLPFNRTPEGRIDQRRFGGHTRNHGEAAVRRSCYAADRTGHMILQTLYQQCVKNEVEFFNEFYVLDLLVDHDLAAGHVPDGEEVNVSGVVAYELATGEIHVFQAKSVVLATGGAGKIYKTTSNAHTLTGDGMALAYRRGIPLEDMEFFQFHPTGLAGLGILLSEAARGEGAILRNSEGERFMERYAPTIKDLAPRDIVARSMANEVREGRGAGPNKDYVLLDLTHLEPAHIDAKLPDITEFARTYLGIEPYTEPVPVYPTAHYAMGGIPTNIEAEVLRNSTDVIRGLFAAGEVACVSVHGSNRLGTNSLLDINVFGKRAGISAAAYAQTASFVELPEDPAATVVAGLEEIRTRPDGERVADLRKALQESMDRNAQVFRTSESLTQALDDIKSLQRRFRHVSVQDKSRMFNTDLLEAVELGFLLDIAETVVVGALNRDESRGGHFREDFPERDDKNYMRHTMAYRRPLPAKGHRLWGTEGDGDHKGPFAHTTVFEDYQLVLGSKPVTMTRYQPMERKY</sequence>
<keyword evidence="11 15" id="KW-0560">Oxidoreductase</keyword>
<evidence type="ECO:0000256" key="8">
    <source>
        <dbReference type="ARBA" id="ARBA00022630"/>
    </source>
</evidence>
<dbReference type="Gene3D" id="1.20.58.100">
    <property type="entry name" value="Fumarate reductase/succinate dehydrogenase flavoprotein-like, C-terminal domain"/>
    <property type="match status" value="1"/>
</dbReference>